<organism evidence="2">
    <name type="scientific">Albugo laibachii Nc14</name>
    <dbReference type="NCBI Taxonomy" id="890382"/>
    <lineage>
        <taxon>Eukaryota</taxon>
        <taxon>Sar</taxon>
        <taxon>Stramenopiles</taxon>
        <taxon>Oomycota</taxon>
        <taxon>Peronosporomycetes</taxon>
        <taxon>Albuginales</taxon>
        <taxon>Albuginaceae</taxon>
        <taxon>Albugo</taxon>
    </lineage>
</organism>
<accession>F0X1M8</accession>
<dbReference type="HOGENOM" id="CLU_530437_0_0_1"/>
<reference evidence="2" key="2">
    <citation type="submission" date="2011-02" db="EMBL/GenBank/DDBJ databases">
        <authorList>
            <person name="MacLean D."/>
        </authorList>
    </citation>
    <scope>NUCLEOTIDE SEQUENCE</scope>
</reference>
<reference evidence="2" key="1">
    <citation type="journal article" date="2011" name="PLoS Biol.">
        <title>Gene gain and loss during evolution of obligate parasitism in the white rust pathogen of Arabidopsis thaliana.</title>
        <authorList>
            <person name="Kemen E."/>
            <person name="Gardiner A."/>
            <person name="Schultz-Larsen T."/>
            <person name="Kemen A.C."/>
            <person name="Balmuth A.L."/>
            <person name="Robert-Seilaniantz A."/>
            <person name="Bailey K."/>
            <person name="Holub E."/>
            <person name="Studholme D.J."/>
            <person name="Maclean D."/>
            <person name="Jones J.D."/>
        </authorList>
    </citation>
    <scope>NUCLEOTIDE SEQUENCE</scope>
</reference>
<feature type="region of interest" description="Disordered" evidence="1">
    <location>
        <begin position="460"/>
        <end position="514"/>
    </location>
</feature>
<feature type="compositionally biased region" description="Polar residues" evidence="1">
    <location>
        <begin position="482"/>
        <end position="501"/>
    </location>
</feature>
<evidence type="ECO:0000256" key="1">
    <source>
        <dbReference type="SAM" id="MobiDB-lite"/>
    </source>
</evidence>
<protein>
    <submittedName>
        <fullName evidence="2">AlNc14C654G12340 protein</fullName>
    </submittedName>
</protein>
<dbReference type="EMBL" id="FR824651">
    <property type="protein sequence ID" value="CCA27724.1"/>
    <property type="molecule type" value="Genomic_DNA"/>
</dbReference>
<name>F0X1M8_9STRA</name>
<evidence type="ECO:0000313" key="2">
    <source>
        <dbReference type="EMBL" id="CCA27724.1"/>
    </source>
</evidence>
<proteinExistence type="predicted"/>
<gene>
    <name evidence="2" type="primary">AlNc14C654G12340</name>
    <name evidence="2" type="ORF">ALNC14_138680</name>
</gene>
<dbReference type="AlphaFoldDB" id="F0X1M8"/>
<sequence length="514" mass="56259">MRYSARGAIRLADGEIAEARQLHTGSDDIVEARRRFSHSTEEYLADCEAATECSVDPRIARYMRSLAASFPPSLILVAQEPYTADLLPTYASAFAFNPTGLDGFTASVQVFAQYLSAVGGVEACSIADLLTCSYVLAPHGIFCINALMWRDLPQCPRRRTLSLFSHYISLLLECTGVSKAERLEIVCLGEVASSAIRAAVKSTSRPRLQGARVFLTFLANPAFIARSRTALREHAERLPSETCVAVHGNHLHLACAGPTTTPHRLRPWQQYSRYAVLLLGNPGPLRRAFTWISRVGLDTLGQQSISALVQSPDLLEADMSKQADESSKLNATHAHIHRAMNSLLSTGKGIEERMVKAIEELTARADLLSLRDDASIKEYLRCLDDTVNSLNAALGFYASINPALTGCTTAVDLVGPSVPPIVRTRRLDDAVLQPISFADALGDPPVIDEAAHMDLEEKAPSEHYEPMQDPEDVAPSEFASRTGLQSVETAKPQPRQQTQPAKRSYVIPLPKRRM</sequence>